<proteinExistence type="inferred from homology"/>
<dbReference type="Pfam" id="PF05222">
    <property type="entry name" value="AlaDh_PNT_N"/>
    <property type="match status" value="1"/>
</dbReference>
<keyword evidence="3" id="KW-0560">Oxidoreductase</keyword>
<dbReference type="CDD" id="cd12189">
    <property type="entry name" value="LKR_SDH_like"/>
    <property type="match status" value="1"/>
</dbReference>
<evidence type="ECO:0000259" key="8">
    <source>
        <dbReference type="SMART" id="SM01003"/>
    </source>
</evidence>
<evidence type="ECO:0000313" key="9">
    <source>
        <dbReference type="EMBL" id="KAK9768871.1"/>
    </source>
</evidence>
<dbReference type="InterPro" id="IPR051168">
    <property type="entry name" value="AASS"/>
</dbReference>
<dbReference type="InterPro" id="IPR032095">
    <property type="entry name" value="Sacchrp_dh-like_C"/>
</dbReference>
<comment type="similarity">
    <text evidence="6">In the C-terminal section; belongs to the saccharopine dehydrogenase family.</text>
</comment>
<comment type="caution">
    <text evidence="9">The sequence shown here is derived from an EMBL/GenBank/DDBJ whole genome shotgun (WGS) entry which is preliminary data.</text>
</comment>
<dbReference type="EMBL" id="JASJQH010000002">
    <property type="protein sequence ID" value="KAK9768871.1"/>
    <property type="molecule type" value="Genomic_DNA"/>
</dbReference>
<keyword evidence="4" id="KW-0028">Amino-acid biosynthesis</keyword>
<evidence type="ECO:0000256" key="3">
    <source>
        <dbReference type="ARBA" id="ARBA00023002"/>
    </source>
</evidence>
<comment type="pathway">
    <text evidence="2">Amino-acid degradation; L-lysine degradation via saccharopine pathway; glutaryl-CoA from L-lysine: step 2/6.</text>
</comment>
<dbReference type="InterPro" id="IPR005097">
    <property type="entry name" value="Sacchrp_dh_NADP-bd"/>
</dbReference>
<evidence type="ECO:0000256" key="2">
    <source>
        <dbReference type="ARBA" id="ARBA00004720"/>
    </source>
</evidence>
<keyword evidence="4" id="KW-0457">Lysine biosynthesis</keyword>
<protein>
    <recommendedName>
        <fullName evidence="11">Saccharopine dehydrogenase (NAD(+), L-glutamate-forming)</fullName>
    </recommendedName>
</protein>
<feature type="domain" description="Alanine dehydrogenase/pyridine nucleotide transhydrogenase N-terminal" evidence="8">
    <location>
        <begin position="25"/>
        <end position="156"/>
    </location>
</feature>
<dbReference type="Gene3D" id="3.40.50.720">
    <property type="entry name" value="NAD(P)-binding Rossmann-like Domain"/>
    <property type="match status" value="3"/>
</dbReference>
<comment type="pathway">
    <text evidence="1">Amino-acid degradation; L-lysine degradation via saccharopine pathway; glutaryl-CoA from L-lysine: step 1/6.</text>
</comment>
<dbReference type="PANTHER" id="PTHR11133:SF22">
    <property type="entry name" value="ALPHA-AMINOADIPIC SEMIALDEHYDE SYNTHASE, MITOCHONDRIAL"/>
    <property type="match status" value="1"/>
</dbReference>
<keyword evidence="10" id="KW-1185">Reference proteome</keyword>
<keyword evidence="5" id="KW-0511">Multifunctional enzyme</keyword>
<dbReference type="InterPro" id="IPR007698">
    <property type="entry name" value="AlaDH/PNT_NAD(H)-bd"/>
</dbReference>
<name>A0ABR2X510_9FUNG</name>
<dbReference type="SMART" id="SM01002">
    <property type="entry name" value="AlaDh_PNT_C"/>
    <property type="match status" value="1"/>
</dbReference>
<dbReference type="SUPFAM" id="SSF51735">
    <property type="entry name" value="NAD(P)-binding Rossmann-fold domains"/>
    <property type="match status" value="1"/>
</dbReference>
<dbReference type="PANTHER" id="PTHR11133">
    <property type="entry name" value="SACCHAROPINE DEHYDROGENASE"/>
    <property type="match status" value="1"/>
</dbReference>
<dbReference type="Gene3D" id="1.10.1870.10">
    <property type="entry name" value="Domain 3, Saccharopine reductase"/>
    <property type="match status" value="1"/>
</dbReference>
<gene>
    <name evidence="9" type="ORF">K7432_000102</name>
</gene>
<dbReference type="SUPFAM" id="SSF55347">
    <property type="entry name" value="Glyceraldehyde-3-phosphate dehydrogenase-like, C-terminal domain"/>
    <property type="match status" value="1"/>
</dbReference>
<dbReference type="Pfam" id="PF16653">
    <property type="entry name" value="Sacchrp_dh_C"/>
    <property type="match status" value="1"/>
</dbReference>
<feature type="domain" description="Alanine dehydrogenase/pyridine nucleotide transhydrogenase NAD(H)-binding" evidence="7">
    <location>
        <begin position="202"/>
        <end position="384"/>
    </location>
</feature>
<dbReference type="InterPro" id="IPR007886">
    <property type="entry name" value="AlaDH/PNT_N"/>
</dbReference>
<evidence type="ECO:0000256" key="6">
    <source>
        <dbReference type="ARBA" id="ARBA00025744"/>
    </source>
</evidence>
<reference evidence="9 10" key="1">
    <citation type="submission" date="2023-04" db="EMBL/GenBank/DDBJ databases">
        <title>Genome of Basidiobolus ranarum AG-B5.</title>
        <authorList>
            <person name="Stajich J.E."/>
            <person name="Carter-House D."/>
            <person name="Gryganskyi A."/>
        </authorList>
    </citation>
    <scope>NUCLEOTIDE SEQUENCE [LARGE SCALE GENOMIC DNA]</scope>
    <source>
        <strain evidence="9 10">AG-B5</strain>
    </source>
</reference>
<dbReference type="SUPFAM" id="SSF52283">
    <property type="entry name" value="Formate/glycerate dehydrogenase catalytic domain-like"/>
    <property type="match status" value="1"/>
</dbReference>
<dbReference type="Pfam" id="PF03435">
    <property type="entry name" value="Sacchrp_dh_NADP"/>
    <property type="match status" value="1"/>
</dbReference>
<dbReference type="InterPro" id="IPR036291">
    <property type="entry name" value="NAD(P)-bd_dom_sf"/>
</dbReference>
<dbReference type="SMART" id="SM01003">
    <property type="entry name" value="AlaDh_PNT_N"/>
    <property type="match status" value="1"/>
</dbReference>
<organism evidence="9 10">
    <name type="scientific">Basidiobolus ranarum</name>
    <dbReference type="NCBI Taxonomy" id="34480"/>
    <lineage>
        <taxon>Eukaryota</taxon>
        <taxon>Fungi</taxon>
        <taxon>Fungi incertae sedis</taxon>
        <taxon>Zoopagomycota</taxon>
        <taxon>Entomophthoromycotina</taxon>
        <taxon>Basidiobolomycetes</taxon>
        <taxon>Basidiobolales</taxon>
        <taxon>Basidiobolaceae</taxon>
        <taxon>Basidiobolus</taxon>
    </lineage>
</organism>
<evidence type="ECO:0008006" key="11">
    <source>
        <dbReference type="Google" id="ProtNLM"/>
    </source>
</evidence>
<evidence type="ECO:0000259" key="7">
    <source>
        <dbReference type="SMART" id="SM01002"/>
    </source>
</evidence>
<evidence type="ECO:0000256" key="5">
    <source>
        <dbReference type="ARBA" id="ARBA00023268"/>
    </source>
</evidence>
<evidence type="ECO:0000256" key="4">
    <source>
        <dbReference type="ARBA" id="ARBA00023154"/>
    </source>
</evidence>
<sequence length="950" mass="105850">MFSQSRFIGQRRFLNTASSRLKTLGIRSEDKNRWERRVALTPQHVESLIKETGVKVLVQRSNNRVFTNARYEKAGAILKDDLSEADVILGIKEVPKSKLMADKTYMYFSHTHKGQPYNMPMLQDVLDKKIRLIDYELITNEAGARLVLFGTHAGYAGMINCLHGIGQRLLGFGYNTPFLYVGMAHNYQSLADAKSTIQKVGKIIAEEGFPREFGPVVFTFTGSGSVSKGAQDVFSSLPHEYIKPSELEKLVKSNDFDNKKIYACEVTFNDYIQKKDGGPIVRDDYFKNPQNYTSNFHTKIAPYTTALVNGLFWSNEYPRLLTNEQLAELQSDDKNQYRMVSVADISCDIEGSLEFTTKTTTIDEPFFYYDAVNGNEHQDIEHTGTQVMSIDNLPTEIPAESSEHFSNALYPFAKELALGNFDHPTLKRATIAENGDLTPKHQHLQKKLSKSTNSGITVKSNEKNRVLLLGSGFVSAPLIDYFLRDENTEVTIASNQVQEATALANGRGNTRVTDLHVQDPEKLSGLVRKSDVVVSFVPAPFHPAVAQACIAEKKNMVTASYISPAMMALDKQAKQAGVSIINEIGLDPGIDHLTAMKIIDEVKRKNGRITSFISWCGGLPAPECSDNPLGYKFSWSPRGVLTAGLNDAQFKMNGKLHTIPGNKLLANYFPSVPIFPGFAFEGLANRDSLQYVDTYGLGPVEELDTMFRGTLRFKGYSDLMYAFSKIGMLSQESSHQDFDNWPAFLDSVIGNKGGDHNSRLSKISNKLELPQNHPMVTRVMSALSWLQMTKEAESLPKINTPTILDAFCTILSRKLQYNSHERDMVALHHEFGVERSDGKKEIHKSTLITYGAIGGYSGMAKTVALPAAITADLLLKGMCKTNIHYRRDTHSLLKLGKINAHGVLSPTIPEIYSPVLSKLENEGIHVIEEVNQGAKSIKEQLSWTGSNYWQ</sequence>
<accession>A0ABR2X510</accession>
<evidence type="ECO:0000256" key="1">
    <source>
        <dbReference type="ARBA" id="ARBA00004682"/>
    </source>
</evidence>
<dbReference type="Proteomes" id="UP001479436">
    <property type="component" value="Unassembled WGS sequence"/>
</dbReference>
<dbReference type="Gene3D" id="3.30.360.10">
    <property type="entry name" value="Dihydrodipicolinate Reductase, domain 2"/>
    <property type="match status" value="1"/>
</dbReference>
<evidence type="ECO:0000313" key="10">
    <source>
        <dbReference type="Proteomes" id="UP001479436"/>
    </source>
</evidence>